<dbReference type="PANTHER" id="PTHR11060:SF0">
    <property type="entry name" value="PROTEIN MEMO1"/>
    <property type="match status" value="1"/>
</dbReference>
<evidence type="ECO:0000313" key="6">
    <source>
        <dbReference type="Proteomes" id="UP000317265"/>
    </source>
</evidence>
<protein>
    <recommendedName>
        <fullName evidence="2">MEMO1 family protein DSO09_04540</fullName>
    </recommendedName>
</protein>
<organism evidence="3 5">
    <name type="scientific">Thermoproteota archaeon</name>
    <dbReference type="NCBI Taxonomy" id="2056631"/>
    <lineage>
        <taxon>Archaea</taxon>
        <taxon>Thermoproteota</taxon>
    </lineage>
</organism>
<dbReference type="NCBIfam" id="TIGR04336">
    <property type="entry name" value="AmmeMemoSam_B"/>
    <property type="match status" value="1"/>
</dbReference>
<evidence type="ECO:0000256" key="1">
    <source>
        <dbReference type="ARBA" id="ARBA00006315"/>
    </source>
</evidence>
<dbReference type="AlphaFoldDB" id="A0A520KEK4"/>
<gene>
    <name evidence="3" type="primary">amrB</name>
    <name evidence="4" type="ORF">DSO09_04540</name>
    <name evidence="3" type="ORF">EF809_05545</name>
</gene>
<dbReference type="PANTHER" id="PTHR11060">
    <property type="entry name" value="PROTEIN MEMO1"/>
    <property type="match status" value="1"/>
</dbReference>
<dbReference type="SUPFAM" id="SSF53213">
    <property type="entry name" value="LigB-like"/>
    <property type="match status" value="1"/>
</dbReference>
<sequence length="283" mass="31612">MRLKNRNPYVAGVFYDGEKELLKKQISWCFLHKVGPGALPNGIVKNEREVISLISPHAGYVYSGPVAAHGYYYISREPKPEVVVIIGPNHTGIGAGVAVWCEGEWLTPLGRVEVDTELAYMLVREGVAEKDETAHMYEHSIEVQIPFLQFIYQNNFKILPICMLIQDYETSYELGRTLAKLLSNRSALMIASTDFSHYVPYSEAYKKDSLAIEYIIKMDAKSLEKIIIKEDISMCGPGPVMTILEASKNLGARECKRLCYATSGDTSGPKNEVVGYGSFVIIK</sequence>
<accession>A0A520KEK4</accession>
<comment type="similarity">
    <text evidence="1 2">Belongs to the MEMO1 family.</text>
</comment>
<dbReference type="EMBL" id="QNVI01000052">
    <property type="protein sequence ID" value="TDA38436.1"/>
    <property type="molecule type" value="Genomic_DNA"/>
</dbReference>
<reference evidence="4 6" key="1">
    <citation type="journal article" date="2019" name="Nat. Microbiol.">
        <title>Expanding anaerobic alkane metabolism in the domain of Archaea.</title>
        <authorList>
            <person name="Wang Y."/>
            <person name="Wegener G."/>
            <person name="Hou J."/>
            <person name="Wang F."/>
            <person name="Xiao X."/>
        </authorList>
    </citation>
    <scope>NUCLEOTIDE SEQUENCE [LARGE SCALE GENOMIC DNA]</scope>
    <source>
        <strain evidence="4">WYZ-LMO11</strain>
    </source>
</reference>
<name>A0A520KEK4_9CREN</name>
<dbReference type="Pfam" id="PF01875">
    <property type="entry name" value="Memo"/>
    <property type="match status" value="1"/>
</dbReference>
<dbReference type="HAMAP" id="MF_00055">
    <property type="entry name" value="MEMO1"/>
    <property type="match status" value="1"/>
</dbReference>
<dbReference type="CDD" id="cd07361">
    <property type="entry name" value="MEMO_like"/>
    <property type="match status" value="1"/>
</dbReference>
<evidence type="ECO:0000256" key="2">
    <source>
        <dbReference type="HAMAP-Rule" id="MF_00055"/>
    </source>
</evidence>
<dbReference type="Gene3D" id="3.40.830.10">
    <property type="entry name" value="LigB-like"/>
    <property type="match status" value="1"/>
</dbReference>
<reference evidence="3 5" key="2">
    <citation type="journal article" date="2019" name="Nat. Microbiol.">
        <title>Wide diversity of methane and short-chain alkane metabolisms in uncultured archaea.</title>
        <authorList>
            <person name="Borrel G."/>
            <person name="Adam P.S."/>
            <person name="McKay L.J."/>
            <person name="Chen L.X."/>
            <person name="Sierra-Garcia I.N."/>
            <person name="Sieber C.M."/>
            <person name="Letourneur Q."/>
            <person name="Ghozlane A."/>
            <person name="Andersen G.L."/>
            <person name="Li W.J."/>
            <person name="Hallam S.J."/>
            <person name="Muyzer G."/>
            <person name="de Oliveira V.M."/>
            <person name="Inskeep W.P."/>
            <person name="Banfield J.F."/>
            <person name="Gribaldo S."/>
        </authorList>
    </citation>
    <scope>NUCLEOTIDE SEQUENCE [LARGE SCALE GENOMIC DNA]</scope>
    <source>
        <strain evidence="3">Verst-YHS</strain>
    </source>
</reference>
<comment type="caution">
    <text evidence="3">The sequence shown here is derived from an EMBL/GenBank/DDBJ whole genome shotgun (WGS) entry which is preliminary data.</text>
</comment>
<dbReference type="Proteomes" id="UP000316080">
    <property type="component" value="Unassembled WGS sequence"/>
</dbReference>
<evidence type="ECO:0000313" key="4">
    <source>
        <dbReference type="EMBL" id="TDA38436.1"/>
    </source>
</evidence>
<evidence type="ECO:0000313" key="5">
    <source>
        <dbReference type="Proteomes" id="UP000316080"/>
    </source>
</evidence>
<evidence type="ECO:0000313" key="3">
    <source>
        <dbReference type="EMBL" id="RZN55435.1"/>
    </source>
</evidence>
<dbReference type="InterPro" id="IPR002737">
    <property type="entry name" value="MEMO1_fam"/>
</dbReference>
<proteinExistence type="inferred from homology"/>
<dbReference type="Proteomes" id="UP000317265">
    <property type="component" value="Unassembled WGS sequence"/>
</dbReference>
<dbReference type="EMBL" id="RXIH01000044">
    <property type="protein sequence ID" value="RZN55435.1"/>
    <property type="molecule type" value="Genomic_DNA"/>
</dbReference>